<dbReference type="GeneID" id="24142199"/>
<keyword evidence="2" id="KW-0808">Transferase</keyword>
<gene>
    <name evidence="7" type="ORF">SPRG_21493</name>
</gene>
<evidence type="ECO:0000256" key="4">
    <source>
        <dbReference type="SAM" id="MobiDB-lite"/>
    </source>
</evidence>
<name>A0A067BM77_SAPPC</name>
<dbReference type="InterPro" id="IPR041966">
    <property type="entry name" value="LOTUS-like"/>
</dbReference>
<dbReference type="Gene3D" id="3.30.200.20">
    <property type="entry name" value="Phosphorylase Kinase, domain 1"/>
    <property type="match status" value="1"/>
</dbReference>
<dbReference type="OrthoDB" id="78851at2759"/>
<dbReference type="PANTHER" id="PTHR47763:SF4">
    <property type="entry name" value="ALPHA-PROTEIN KINASE VWKA"/>
    <property type="match status" value="1"/>
</dbReference>
<dbReference type="InterPro" id="IPR002035">
    <property type="entry name" value="VWF_A"/>
</dbReference>
<dbReference type="VEuPathDB" id="FungiDB:SPRG_21493"/>
<dbReference type="Gene3D" id="3.20.200.10">
    <property type="entry name" value="MHCK/EF2 kinase"/>
    <property type="match status" value="1"/>
</dbReference>
<evidence type="ECO:0000256" key="1">
    <source>
        <dbReference type="ARBA" id="ARBA00022527"/>
    </source>
</evidence>
<dbReference type="SMART" id="SM00811">
    <property type="entry name" value="Alpha_kinase"/>
    <property type="match status" value="1"/>
</dbReference>
<feature type="region of interest" description="Disordered" evidence="4">
    <location>
        <begin position="253"/>
        <end position="296"/>
    </location>
</feature>
<feature type="compositionally biased region" description="Acidic residues" evidence="4">
    <location>
        <begin position="258"/>
        <end position="273"/>
    </location>
</feature>
<dbReference type="SMART" id="SM00327">
    <property type="entry name" value="VWA"/>
    <property type="match status" value="1"/>
</dbReference>
<evidence type="ECO:0000259" key="5">
    <source>
        <dbReference type="PROSITE" id="PS50234"/>
    </source>
</evidence>
<dbReference type="OMA" id="AHDDNIK"/>
<reference evidence="7 8" key="1">
    <citation type="journal article" date="2013" name="PLoS Genet.">
        <title>Distinctive expansion of potential virulence genes in the genome of the oomycete fish pathogen Saprolegnia parasitica.</title>
        <authorList>
            <person name="Jiang R.H."/>
            <person name="de Bruijn I."/>
            <person name="Haas B.J."/>
            <person name="Belmonte R."/>
            <person name="Lobach L."/>
            <person name="Christie J."/>
            <person name="van den Ackerveken G."/>
            <person name="Bottin A."/>
            <person name="Bulone V."/>
            <person name="Diaz-Moreno S.M."/>
            <person name="Dumas B."/>
            <person name="Fan L."/>
            <person name="Gaulin E."/>
            <person name="Govers F."/>
            <person name="Grenville-Briggs L.J."/>
            <person name="Horner N.R."/>
            <person name="Levin J.Z."/>
            <person name="Mammella M."/>
            <person name="Meijer H.J."/>
            <person name="Morris P."/>
            <person name="Nusbaum C."/>
            <person name="Oome S."/>
            <person name="Phillips A.J."/>
            <person name="van Rooyen D."/>
            <person name="Rzeszutek E."/>
            <person name="Saraiva M."/>
            <person name="Secombes C.J."/>
            <person name="Seidl M.F."/>
            <person name="Snel B."/>
            <person name="Stassen J.H."/>
            <person name="Sykes S."/>
            <person name="Tripathy S."/>
            <person name="van den Berg H."/>
            <person name="Vega-Arreguin J.C."/>
            <person name="Wawra S."/>
            <person name="Young S.K."/>
            <person name="Zeng Q."/>
            <person name="Dieguez-Uribeondo J."/>
            <person name="Russ C."/>
            <person name="Tyler B.M."/>
            <person name="van West P."/>
        </authorList>
    </citation>
    <scope>NUCLEOTIDE SEQUENCE [LARGE SCALE GENOMIC DNA]</scope>
    <source>
        <strain evidence="7 8">CBS 223.65</strain>
    </source>
</reference>
<evidence type="ECO:0008006" key="9">
    <source>
        <dbReference type="Google" id="ProtNLM"/>
    </source>
</evidence>
<dbReference type="PANTHER" id="PTHR47763">
    <property type="entry name" value="ALPHA-PROTEIN KINASE VWKA"/>
    <property type="match status" value="1"/>
</dbReference>
<protein>
    <recommendedName>
        <fullName evidence="9">Alpha-type protein kinase domain-containing protein</fullName>
    </recommendedName>
</protein>
<dbReference type="GO" id="GO:0005524">
    <property type="term" value="F:ATP binding"/>
    <property type="evidence" value="ECO:0007669"/>
    <property type="project" value="InterPro"/>
</dbReference>
<keyword evidence="1" id="KW-0723">Serine/threonine-protein kinase</keyword>
<dbReference type="PROSITE" id="PS50234">
    <property type="entry name" value="VWFA"/>
    <property type="match status" value="1"/>
</dbReference>
<dbReference type="SUPFAM" id="SSF53300">
    <property type="entry name" value="vWA-like"/>
    <property type="match status" value="1"/>
</dbReference>
<dbReference type="InterPro" id="IPR036465">
    <property type="entry name" value="vWFA_dom_sf"/>
</dbReference>
<sequence>MRSTLETIRAEMAAKYDQANRLDVVIVMDCTSSMGAWIASAKDASTTIIRNIQTDHPNAVVRIGFVGYRDYINGNDRIASIPLTTNTSDVHAFISQLRARGGCGNFADVPGGLAEALAMRWEADAKVIILVGDAPCHGKEFHDRYNGTMHPSTPCIREQMRTMARTGIDFRFLEIVPANTAKMVAVLQAEYASTLADDGLARSFASVSLSAVGDEVKFGDVVRQISSDSLRASKSRSVIASVQAVTTRESLSLLDKVGEEDDDDGNDDDDENLLESTSAGKDTPVAAQWTPPTTTTPLNWSDVKACPEISAVRHCKYIKRECNDMAKPQTITTSQATTIKFMPTPFAKGTMRTAHGMIDCKLDLRLVAKFYFGTAAAIDYHVRTDVEMTAIARRLAMEFSKSPHAGAGVDFIMTCWYEVKGRPLFTAEPYISGEYHKYNSNGGWVQTALNDHVATAQAFSHFTYVHTLGRLMVVDLQGVGSIYTDPQLHTLNGNAYGHGNLGVAGMLRFLETHRCNHICRALQLPLCNDSDVSPATTARDDQTMTRSCSLCGTIYTMLHSAFVAELAAYAELLCATCTLKFQSSMVAKPCVTCKQPKEYSQFWYDMKGLETPKFCKACKGSGPKKRKTPLGPHGIVMKAIALAADADGWAPLTKLGTSLKTVDPTFDAKAHASGLLDLLRTFRNIEVREEIGVSGSYSARCCVV</sequence>
<dbReference type="KEGG" id="spar:SPRG_21493"/>
<dbReference type="AlphaFoldDB" id="A0A067BM77"/>
<dbReference type="CDD" id="cd00198">
    <property type="entry name" value="vWFA"/>
    <property type="match status" value="1"/>
</dbReference>
<keyword evidence="3" id="KW-0418">Kinase</keyword>
<dbReference type="GO" id="GO:0004674">
    <property type="term" value="F:protein serine/threonine kinase activity"/>
    <property type="evidence" value="ECO:0007669"/>
    <property type="project" value="UniProtKB-KW"/>
</dbReference>
<dbReference type="InterPro" id="IPR052969">
    <property type="entry name" value="Thr-specific_kinase-like"/>
</dbReference>
<dbReference type="PROSITE" id="PS51158">
    <property type="entry name" value="ALPHA_KINASE"/>
    <property type="match status" value="1"/>
</dbReference>
<dbReference type="STRING" id="695850.A0A067BM77"/>
<dbReference type="SUPFAM" id="SSF56112">
    <property type="entry name" value="Protein kinase-like (PK-like)"/>
    <property type="match status" value="1"/>
</dbReference>
<dbReference type="EMBL" id="KK583343">
    <property type="protein sequence ID" value="KDO19584.1"/>
    <property type="molecule type" value="Genomic_DNA"/>
</dbReference>
<evidence type="ECO:0000256" key="2">
    <source>
        <dbReference type="ARBA" id="ARBA00022679"/>
    </source>
</evidence>
<dbReference type="InterPro" id="IPR004166">
    <property type="entry name" value="a-kinase_dom"/>
</dbReference>
<evidence type="ECO:0000313" key="8">
    <source>
        <dbReference type="Proteomes" id="UP000030745"/>
    </source>
</evidence>
<proteinExistence type="predicted"/>
<feature type="domain" description="Alpha-type protein kinase" evidence="6">
    <location>
        <begin position="319"/>
        <end position="527"/>
    </location>
</feature>
<dbReference type="InterPro" id="IPR011009">
    <property type="entry name" value="Kinase-like_dom_sf"/>
</dbReference>
<feature type="domain" description="VWFA" evidence="5">
    <location>
        <begin position="23"/>
        <end position="225"/>
    </location>
</feature>
<dbReference type="Proteomes" id="UP000030745">
    <property type="component" value="Unassembled WGS sequence"/>
</dbReference>
<dbReference type="Gene3D" id="3.30.420.610">
    <property type="entry name" value="LOTUS domain-like"/>
    <property type="match status" value="1"/>
</dbReference>
<dbReference type="CDD" id="cd10146">
    <property type="entry name" value="LabA_like_C"/>
    <property type="match status" value="1"/>
</dbReference>
<accession>A0A067BM77</accession>
<dbReference type="RefSeq" id="XP_012209709.1">
    <property type="nucleotide sequence ID" value="XM_012354319.1"/>
</dbReference>
<evidence type="ECO:0000259" key="6">
    <source>
        <dbReference type="PROSITE" id="PS51158"/>
    </source>
</evidence>
<keyword evidence="8" id="KW-1185">Reference proteome</keyword>
<dbReference type="Gene3D" id="3.40.50.410">
    <property type="entry name" value="von Willebrand factor, type A domain"/>
    <property type="match status" value="1"/>
</dbReference>
<evidence type="ECO:0000313" key="7">
    <source>
        <dbReference type="EMBL" id="KDO19584.1"/>
    </source>
</evidence>
<evidence type="ECO:0000256" key="3">
    <source>
        <dbReference type="ARBA" id="ARBA00022777"/>
    </source>
</evidence>
<organism evidence="7 8">
    <name type="scientific">Saprolegnia parasitica (strain CBS 223.65)</name>
    <dbReference type="NCBI Taxonomy" id="695850"/>
    <lineage>
        <taxon>Eukaryota</taxon>
        <taxon>Sar</taxon>
        <taxon>Stramenopiles</taxon>
        <taxon>Oomycota</taxon>
        <taxon>Saprolegniomycetes</taxon>
        <taxon>Saprolegniales</taxon>
        <taxon>Saprolegniaceae</taxon>
        <taxon>Saprolegnia</taxon>
    </lineage>
</organism>
<dbReference type="Pfam" id="PF02816">
    <property type="entry name" value="Alpha_kinase"/>
    <property type="match status" value="1"/>
</dbReference>